<dbReference type="InterPro" id="IPR001680">
    <property type="entry name" value="WD40_rpt"/>
</dbReference>
<dbReference type="GO" id="GO:0016282">
    <property type="term" value="C:eukaryotic 43S preinitiation complex"/>
    <property type="evidence" value="ECO:0007669"/>
    <property type="project" value="UniProtKB-UniRule"/>
</dbReference>
<dbReference type="PROSITE" id="PS50294">
    <property type="entry name" value="WD_REPEATS_REGION"/>
    <property type="match status" value="2"/>
</dbReference>
<keyword evidence="4" id="KW-0677">Repeat</keyword>
<keyword evidence="3 8" id="KW-0853">WD repeat</keyword>
<feature type="repeat" description="WD" evidence="8">
    <location>
        <begin position="277"/>
        <end position="307"/>
    </location>
</feature>
<evidence type="ECO:0000256" key="5">
    <source>
        <dbReference type="ARBA" id="ARBA00022917"/>
    </source>
</evidence>
<keyword evidence="1 7" id="KW-0963">Cytoplasm</keyword>
<accession>A0AA35T080</accession>
<dbReference type="Pfam" id="PF24805">
    <property type="entry name" value="EIF3I"/>
    <property type="match status" value="1"/>
</dbReference>
<evidence type="ECO:0000313" key="9">
    <source>
        <dbReference type="EMBL" id="CAI8038839.1"/>
    </source>
</evidence>
<comment type="subunit">
    <text evidence="7">Component of the eukaryotic translation initiation factor 3 (eIF-3) complex.</text>
</comment>
<reference evidence="9" key="1">
    <citation type="submission" date="2023-03" db="EMBL/GenBank/DDBJ databases">
        <authorList>
            <person name="Steffen K."/>
            <person name="Cardenas P."/>
        </authorList>
    </citation>
    <scope>NUCLEOTIDE SEQUENCE</scope>
</reference>
<dbReference type="PANTHER" id="PTHR19877">
    <property type="entry name" value="EUKARYOTIC TRANSLATION INITIATION FACTOR 3 SUBUNIT I"/>
    <property type="match status" value="1"/>
</dbReference>
<protein>
    <recommendedName>
        <fullName evidence="7">Eukaryotic translation initiation factor 3 subunit I</fullName>
        <shortName evidence="7">eIF3i</shortName>
    </recommendedName>
</protein>
<evidence type="ECO:0000256" key="7">
    <source>
        <dbReference type="HAMAP-Rule" id="MF_03008"/>
    </source>
</evidence>
<comment type="subcellular location">
    <subcellularLocation>
        <location evidence="7">Cytoplasm</location>
    </subcellularLocation>
</comment>
<keyword evidence="10" id="KW-1185">Reference proteome</keyword>
<gene>
    <name evidence="9" type="ORF">GBAR_LOCUS21645</name>
</gene>
<evidence type="ECO:0000256" key="4">
    <source>
        <dbReference type="ARBA" id="ARBA00022737"/>
    </source>
</evidence>
<evidence type="ECO:0000256" key="3">
    <source>
        <dbReference type="ARBA" id="ARBA00022574"/>
    </source>
</evidence>
<dbReference type="GO" id="GO:0003743">
    <property type="term" value="F:translation initiation factor activity"/>
    <property type="evidence" value="ECO:0007669"/>
    <property type="project" value="UniProtKB-UniRule"/>
</dbReference>
<evidence type="ECO:0000313" key="10">
    <source>
        <dbReference type="Proteomes" id="UP001174909"/>
    </source>
</evidence>
<proteinExistence type="inferred from homology"/>
<evidence type="ECO:0000256" key="8">
    <source>
        <dbReference type="PROSITE-ProRule" id="PRU00221"/>
    </source>
</evidence>
<dbReference type="GO" id="GO:0071541">
    <property type="term" value="C:eukaryotic translation initiation factor 3 complex, eIF3m"/>
    <property type="evidence" value="ECO:0007669"/>
    <property type="project" value="TreeGrafter"/>
</dbReference>
<keyword evidence="2 7" id="KW-0396">Initiation factor</keyword>
<dbReference type="InterPro" id="IPR027525">
    <property type="entry name" value="eIF3i"/>
</dbReference>
<dbReference type="PANTHER" id="PTHR19877:SF1">
    <property type="entry name" value="EUKARYOTIC TRANSLATION INITIATION FACTOR 3 SUBUNIT I"/>
    <property type="match status" value="1"/>
</dbReference>
<comment type="similarity">
    <text evidence="7">Belongs to the eIF-3 subunit I family.</text>
</comment>
<evidence type="ECO:0000256" key="1">
    <source>
        <dbReference type="ARBA" id="ARBA00022490"/>
    </source>
</evidence>
<name>A0AA35T080_GEOBA</name>
<dbReference type="GO" id="GO:0003723">
    <property type="term" value="F:RNA binding"/>
    <property type="evidence" value="ECO:0007669"/>
    <property type="project" value="TreeGrafter"/>
</dbReference>
<dbReference type="EMBL" id="CASHTH010003015">
    <property type="protein sequence ID" value="CAI8038839.1"/>
    <property type="molecule type" value="Genomic_DNA"/>
</dbReference>
<dbReference type="GO" id="GO:0033290">
    <property type="term" value="C:eukaryotic 48S preinitiation complex"/>
    <property type="evidence" value="ECO:0007669"/>
    <property type="project" value="UniProtKB-UniRule"/>
</dbReference>
<comment type="similarity">
    <text evidence="6">Belongs to the WD repeat STRAP family.</text>
</comment>
<dbReference type="FunFam" id="2.130.10.10:FF:000127">
    <property type="entry name" value="Eukaryotic translation initiation factor 3 subunit I"/>
    <property type="match status" value="1"/>
</dbReference>
<sequence>MRPLMLHGHERAITQIRYNLEGDLLFSVAKDSKPTVWYSSNGERLGTFNGHNGAIWCIDVNRDTSRVLTGSADNSTRLWDCETGTTLSEFETGSAVRSCMFSYSSNLFVYTTDATMGSVCEIYLYDVRDLEAPVRVIPIEGSRISAAVWGPFDEFLITGHENGAICRYDVTRSGHCLQSVKEHKALISDLQPSSDQIMIVTASKDNTAKLMDSENLEVLKTYRTERPVNSAAISPTKDHVVLGGGQEAREVTTTTTKAGKFDARFYHLIYEEEIGRVKGHFGPINSLKFHPDGKSYSSGGEDGYVRVHTFDSSYFEFEF</sequence>
<comment type="caution">
    <text evidence="9">The sequence shown here is derived from an EMBL/GenBank/DDBJ whole genome shotgun (WGS) entry which is preliminary data.</text>
</comment>
<dbReference type="Gene3D" id="2.130.10.10">
    <property type="entry name" value="YVTN repeat-like/Quinoprotein amine dehydrogenase"/>
    <property type="match status" value="1"/>
</dbReference>
<evidence type="ECO:0000256" key="2">
    <source>
        <dbReference type="ARBA" id="ARBA00022540"/>
    </source>
</evidence>
<dbReference type="AlphaFoldDB" id="A0AA35T080"/>
<dbReference type="HAMAP" id="MF_03008">
    <property type="entry name" value="eIF3i"/>
    <property type="match status" value="1"/>
</dbReference>
<dbReference type="SMART" id="SM00320">
    <property type="entry name" value="WD40"/>
    <property type="match status" value="6"/>
</dbReference>
<dbReference type="InterPro" id="IPR015943">
    <property type="entry name" value="WD40/YVTN_repeat-like_dom_sf"/>
</dbReference>
<comment type="function">
    <text evidence="7">Component of the eukaryotic translation initiation factor 3 (eIF-3) complex, which is involved in protein synthesis of a specialized repertoire of mRNAs and, together with other initiation factors, stimulates binding of mRNA and methionyl-tRNAi to the 40S ribosome. The eIF-3 complex specifically targets and initiates translation of a subset of mRNAs involved in cell proliferation.</text>
</comment>
<dbReference type="Proteomes" id="UP001174909">
    <property type="component" value="Unassembled WGS sequence"/>
</dbReference>
<feature type="repeat" description="WD" evidence="8">
    <location>
        <begin position="48"/>
        <end position="89"/>
    </location>
</feature>
<dbReference type="InterPro" id="IPR036322">
    <property type="entry name" value="WD40_repeat_dom_sf"/>
</dbReference>
<evidence type="ECO:0000256" key="6">
    <source>
        <dbReference type="ARBA" id="ARBA00038394"/>
    </source>
</evidence>
<feature type="repeat" description="WD" evidence="8">
    <location>
        <begin position="6"/>
        <end position="47"/>
    </location>
</feature>
<dbReference type="GO" id="GO:0001732">
    <property type="term" value="P:formation of cytoplasmic translation initiation complex"/>
    <property type="evidence" value="ECO:0007669"/>
    <property type="project" value="UniProtKB-UniRule"/>
</dbReference>
<keyword evidence="5 7" id="KW-0648">Protein biosynthesis</keyword>
<dbReference type="SUPFAM" id="SSF50978">
    <property type="entry name" value="WD40 repeat-like"/>
    <property type="match status" value="1"/>
</dbReference>
<organism evidence="9 10">
    <name type="scientific">Geodia barretti</name>
    <name type="common">Barrett's horny sponge</name>
    <dbReference type="NCBI Taxonomy" id="519541"/>
    <lineage>
        <taxon>Eukaryota</taxon>
        <taxon>Metazoa</taxon>
        <taxon>Porifera</taxon>
        <taxon>Demospongiae</taxon>
        <taxon>Heteroscleromorpha</taxon>
        <taxon>Tetractinellida</taxon>
        <taxon>Astrophorina</taxon>
        <taxon>Geodiidae</taxon>
        <taxon>Geodia</taxon>
    </lineage>
</organism>
<dbReference type="PROSITE" id="PS50082">
    <property type="entry name" value="WD_REPEATS_2"/>
    <property type="match status" value="3"/>
</dbReference>